<keyword evidence="1" id="KW-1133">Transmembrane helix</keyword>
<evidence type="ECO:0000256" key="1">
    <source>
        <dbReference type="SAM" id="Phobius"/>
    </source>
</evidence>
<keyword evidence="1" id="KW-0812">Transmembrane</keyword>
<reference evidence="2 3" key="1">
    <citation type="submission" date="2018-08" db="EMBL/GenBank/DDBJ databases">
        <title>A genome reference for cultivated species of the human gut microbiota.</title>
        <authorList>
            <person name="Zou Y."/>
            <person name="Xue W."/>
            <person name="Luo G."/>
        </authorList>
    </citation>
    <scope>NUCLEOTIDE SEQUENCE [LARGE SCALE GENOMIC DNA]</scope>
    <source>
        <strain evidence="2 3">AF10-17</strain>
    </source>
</reference>
<feature type="transmembrane region" description="Helical" evidence="1">
    <location>
        <begin position="32"/>
        <end position="50"/>
    </location>
</feature>
<evidence type="ECO:0000313" key="3">
    <source>
        <dbReference type="Proteomes" id="UP000285776"/>
    </source>
</evidence>
<feature type="non-terminal residue" evidence="2">
    <location>
        <position position="1"/>
    </location>
</feature>
<dbReference type="EMBL" id="QSAV01000087">
    <property type="protein sequence ID" value="RGW73410.1"/>
    <property type="molecule type" value="Genomic_DNA"/>
</dbReference>
<accession>A0AA92U6E6</accession>
<protein>
    <submittedName>
        <fullName evidence="2">Uncharacterized protein</fullName>
    </submittedName>
</protein>
<sequence>VLRAHHDNLFPAWRHLPVSVCVRLYPLSGDTILIVIVHILNILAVAIQLNDHAKKAESPMLLYQAHELDYKSPHNSKFIIVSN</sequence>
<evidence type="ECO:0000313" key="2">
    <source>
        <dbReference type="EMBL" id="RGW73410.1"/>
    </source>
</evidence>
<keyword evidence="1" id="KW-0472">Membrane</keyword>
<gene>
    <name evidence="2" type="ORF">DWV53_14910</name>
</gene>
<comment type="caution">
    <text evidence="2">The sequence shown here is derived from an EMBL/GenBank/DDBJ whole genome shotgun (WGS) entry which is preliminary data.</text>
</comment>
<dbReference type="Proteomes" id="UP000285776">
    <property type="component" value="Unassembled WGS sequence"/>
</dbReference>
<name>A0AA92U6E6_9BACT</name>
<proteinExistence type="predicted"/>
<dbReference type="AlphaFoldDB" id="A0AA92U6E6"/>
<organism evidence="2 3">
    <name type="scientific">Segatella copri</name>
    <dbReference type="NCBI Taxonomy" id="165179"/>
    <lineage>
        <taxon>Bacteria</taxon>
        <taxon>Pseudomonadati</taxon>
        <taxon>Bacteroidota</taxon>
        <taxon>Bacteroidia</taxon>
        <taxon>Bacteroidales</taxon>
        <taxon>Prevotellaceae</taxon>
        <taxon>Segatella</taxon>
    </lineage>
</organism>